<keyword evidence="1" id="KW-0812">Transmembrane</keyword>
<sequence length="123" mass="14705">MDTLYLILILSCAISILSFLIAWPVVGWFVVRPIQKQLRANKEDVTSDWVIFLYKPLVYAWAIFYPIGRFNNGTSHFYSNPERMKVYASKTQWWLCAWMEISIILILIIMLFVLLPFYYLFRH</sequence>
<gene>
    <name evidence="2" type="ORF">QWY20_04885</name>
</gene>
<evidence type="ECO:0000313" key="3">
    <source>
        <dbReference type="Proteomes" id="UP001336314"/>
    </source>
</evidence>
<dbReference type="Proteomes" id="UP001336314">
    <property type="component" value="Unassembled WGS sequence"/>
</dbReference>
<proteinExistence type="predicted"/>
<keyword evidence="1" id="KW-0472">Membrane</keyword>
<keyword evidence="1" id="KW-1133">Transmembrane helix</keyword>
<accession>A0ABU7J2Q4</accession>
<reference evidence="2 3" key="1">
    <citation type="submission" date="2023-07" db="EMBL/GenBank/DDBJ databases">
        <title>Alkalimonas sp., MEB108 novel, alkaliphilic bacterium isolated from Lonar Lake, India.</title>
        <authorList>
            <person name="Joshi A."/>
            <person name="Thite S."/>
        </authorList>
    </citation>
    <scope>NUCLEOTIDE SEQUENCE [LARGE SCALE GENOMIC DNA]</scope>
    <source>
        <strain evidence="2 3">MEB108</strain>
    </source>
</reference>
<evidence type="ECO:0000256" key="1">
    <source>
        <dbReference type="SAM" id="Phobius"/>
    </source>
</evidence>
<feature type="transmembrane region" description="Helical" evidence="1">
    <location>
        <begin position="6"/>
        <end position="31"/>
    </location>
</feature>
<dbReference type="RefSeq" id="WP_330127915.1">
    <property type="nucleotide sequence ID" value="NZ_JAUHLI010000004.1"/>
</dbReference>
<dbReference type="EMBL" id="JAUHLI010000004">
    <property type="protein sequence ID" value="MEE2000779.1"/>
    <property type="molecule type" value="Genomic_DNA"/>
</dbReference>
<comment type="caution">
    <text evidence="2">The sequence shown here is derived from an EMBL/GenBank/DDBJ whole genome shotgun (WGS) entry which is preliminary data.</text>
</comment>
<organism evidence="2 3">
    <name type="scientific">Alkalimonas cellulosilytica</name>
    <dbReference type="NCBI Taxonomy" id="3058395"/>
    <lineage>
        <taxon>Bacteria</taxon>
        <taxon>Pseudomonadati</taxon>
        <taxon>Pseudomonadota</taxon>
        <taxon>Gammaproteobacteria</taxon>
        <taxon>Alkalimonas</taxon>
    </lineage>
</organism>
<protein>
    <submittedName>
        <fullName evidence="2">Uncharacterized protein</fullName>
    </submittedName>
</protein>
<keyword evidence="3" id="KW-1185">Reference proteome</keyword>
<name>A0ABU7J2Q4_9GAMM</name>
<feature type="transmembrane region" description="Helical" evidence="1">
    <location>
        <begin position="52"/>
        <end position="71"/>
    </location>
</feature>
<feature type="transmembrane region" description="Helical" evidence="1">
    <location>
        <begin position="91"/>
        <end position="121"/>
    </location>
</feature>
<evidence type="ECO:0000313" key="2">
    <source>
        <dbReference type="EMBL" id="MEE2000779.1"/>
    </source>
</evidence>